<reference evidence="1" key="1">
    <citation type="submission" date="2024-06" db="EMBL/GenBank/DDBJ databases">
        <authorList>
            <person name="Coelho C."/>
            <person name="Bento M."/>
            <person name="Garcia E."/>
            <person name="Camelo A."/>
            <person name="Brandao I."/>
            <person name="Espirito Santo C."/>
            <person name="Trovao J."/>
            <person name="Verissimo A."/>
            <person name="Costa J."/>
            <person name="Tiago I."/>
        </authorList>
    </citation>
    <scope>NUCLEOTIDE SEQUENCE</scope>
    <source>
        <strain evidence="1">KWT182</strain>
    </source>
</reference>
<protein>
    <submittedName>
        <fullName evidence="1">Uncharacterized protein</fullName>
    </submittedName>
</protein>
<dbReference type="EMBL" id="CP157947">
    <property type="protein sequence ID" value="XBS68279.1"/>
    <property type="molecule type" value="Genomic_DNA"/>
</dbReference>
<evidence type="ECO:0000313" key="1">
    <source>
        <dbReference type="EMBL" id="XBS68279.1"/>
    </source>
</evidence>
<organism evidence="1">
    <name type="scientific">Acerihabitans sp. KWT182</name>
    <dbReference type="NCBI Taxonomy" id="3157919"/>
    <lineage>
        <taxon>Bacteria</taxon>
        <taxon>Pseudomonadati</taxon>
        <taxon>Pseudomonadota</taxon>
        <taxon>Gammaproteobacteria</taxon>
        <taxon>Enterobacterales</taxon>
        <taxon>Pectobacteriaceae</taxon>
        <taxon>Acerihabitans</taxon>
    </lineage>
</organism>
<sequence length="425" mass="47919">MQITYNFPFIPARPLSRPSTEFSFDHISGRDVILMNFKMMGGGDMALAEKITAIALNLGCRIVMVPIITDGKKTRMLAPFSVKMANSGADIASLNNPVIVITPVGYYPVEALRKDIEDLCRSHNIVKQDAILIDEMDLLNTDRLNLEQKTRCLKGMGFQNIIPYKLGFSEGAIGYIPIDLNTIDAIKDRCKYELGIFLDSLNLALDVQSDYYLGYICSKQASLASRKFIFNTLVEKINDCSQSNYIIVVTELESFRTQLVISMKETLGSNEENKEIDNNAARLFSKTSIFLAGEDDHYLSKVTEISGVGNKLVNIIFCNKLPKNIFHDFIYLSRTGMASGDQSLSEFLSLTKKVPYYEVQPWKFHLAESLSKIANDVGGSELRTWFSHRIVGQDQYGDEFSTELASIQKKPDTLSKYERKYREIS</sequence>
<dbReference type="AlphaFoldDB" id="A0AAU7Q5J2"/>
<proteinExistence type="predicted"/>
<accession>A0AAU7Q5J2</accession>
<gene>
    <name evidence="1" type="ORF">ABK905_16065</name>
</gene>
<name>A0AAU7Q5J2_9GAMM</name>